<dbReference type="GO" id="GO:0003723">
    <property type="term" value="F:RNA binding"/>
    <property type="evidence" value="ECO:0007669"/>
    <property type="project" value="InterPro"/>
</dbReference>
<evidence type="ECO:0000313" key="4">
    <source>
        <dbReference type="EMBL" id="JAT49815.1"/>
    </source>
</evidence>
<dbReference type="InterPro" id="IPR002588">
    <property type="entry name" value="Alphavirus-like_MT_dom"/>
</dbReference>
<dbReference type="GO" id="GO:0006351">
    <property type="term" value="P:DNA-templated transcription"/>
    <property type="evidence" value="ECO:0007669"/>
    <property type="project" value="InterPro"/>
</dbReference>
<dbReference type="GO" id="GO:0005524">
    <property type="term" value="F:ATP binding"/>
    <property type="evidence" value="ECO:0007669"/>
    <property type="project" value="InterPro"/>
</dbReference>
<proteinExistence type="predicted"/>
<dbReference type="GO" id="GO:0006396">
    <property type="term" value="P:RNA processing"/>
    <property type="evidence" value="ECO:0007669"/>
    <property type="project" value="InterPro"/>
</dbReference>
<dbReference type="Gene3D" id="3.40.50.300">
    <property type="entry name" value="P-loop containing nucleotide triphosphate hydrolases"/>
    <property type="match status" value="1"/>
</dbReference>
<evidence type="ECO:0000259" key="3">
    <source>
        <dbReference type="PROSITE" id="PS51743"/>
    </source>
</evidence>
<dbReference type="GO" id="GO:0003968">
    <property type="term" value="F:RNA-directed RNA polymerase activity"/>
    <property type="evidence" value="ECO:0007669"/>
    <property type="project" value="InterPro"/>
</dbReference>
<dbReference type="PROSITE" id="PS50507">
    <property type="entry name" value="RDRP_SSRNA_POS"/>
    <property type="match status" value="1"/>
</dbReference>
<feature type="domain" description="(+)RNA virus helicase C-terminal" evidence="2">
    <location>
        <begin position="860"/>
        <end position="1161"/>
    </location>
</feature>
<dbReference type="GO" id="GO:0039694">
    <property type="term" value="P:viral RNA genome replication"/>
    <property type="evidence" value="ECO:0007669"/>
    <property type="project" value="InterPro"/>
</dbReference>
<name>A0A1D1Y587_9ARAE</name>
<dbReference type="GO" id="GO:0016556">
    <property type="term" value="P:mRNA modification"/>
    <property type="evidence" value="ECO:0007669"/>
    <property type="project" value="InterPro"/>
</dbReference>
<dbReference type="Pfam" id="PF01660">
    <property type="entry name" value="Vmethyltransf"/>
    <property type="match status" value="1"/>
</dbReference>
<dbReference type="InterPro" id="IPR001788">
    <property type="entry name" value="RNA-dep_RNA_pol_alsuvir"/>
</dbReference>
<reference evidence="4" key="1">
    <citation type="submission" date="2015-07" db="EMBL/GenBank/DDBJ databases">
        <title>Transcriptome Assembly of Anthurium amnicola.</title>
        <authorList>
            <person name="Suzuki J."/>
        </authorList>
    </citation>
    <scope>NUCLEOTIDE SEQUENCE</scope>
</reference>
<dbReference type="Pfam" id="PF01443">
    <property type="entry name" value="Viral_helicase1"/>
    <property type="match status" value="1"/>
</dbReference>
<evidence type="ECO:0000259" key="1">
    <source>
        <dbReference type="PROSITE" id="PS50507"/>
    </source>
</evidence>
<feature type="domain" description="RdRp catalytic" evidence="1">
    <location>
        <begin position="1395"/>
        <end position="1507"/>
    </location>
</feature>
<sequence length="1706" mass="197971">MSEHVLFSQADRITRELHLDVLEQQYLNETLKTFSKLSQCSNLHVPQKQKSLLDALHLNYNYFGSEQHPHPANKIIEEHMLFNLLAPHVDSDSELWYSKESKAIKLLGKVDSDYTITLKNKKWEAKDELRYNNDLFISDNMKACDKEILILHDAIHYYEFEQIEEIFTNSKGLKKILATTIIPPESMFNLDSIYPDLYEIVYKGDTLVYIPEGDYAGSYEQPYSALKYLMTKNFVGKRSSFTISILARTAAHHLLLITPGVTKTQDYYIGGDSGYSTQANFFFDRKNNNTFVYPSGLLFDLKVYASAIKTPSETNIRAKLRLLLSSRGRKNIDFKEFLTLANTVYHQTKYLSELESFNKVEAENLIKRWTHYFSNFVKKIFLKKTTEEKIQLIYDLVNDIEIKLNWKRIVAYPKSESKIRNSQVKVLKFFLGEKVLNNEIFYQTFLLENKLHEIFNPIAKNLKERDEGNSLVPDIENSETVSEYSLFSNPERQNWMLEDEETYELDQSISEVSSNDLSYADTISIPDVDQSLLQVRHQINTTDYTRPRDEILFGQQQVVAEIQQQQEQIELEEGILDNVFEQNFNDEDFVVEPGNWSSQMEAQETQGWGDMTKVEIEEVQNSFYLISGLKNARTYLKTALKCGRGCGLKVLSQVLGQNKLIKALERIVKEPLENRWNVGRFITNLSENGYKNFYCLTLNDIEYVCKLMEVKVNYHIYFKSEGNWYCEDNNSEFNILNYGNNHWTVRMDKHTCQSRSKLQEIKELEKKSKNRIKAKTTYNIGEMKDPDYIYFRNHDLVLPARNEFLETNFEHIKPGKPKLEELAVELKGKIEYHKPTSERADLYAREMKNGTTGTIAKNFLKTAKSIDNIVNSPIESGLVKVLVRVGRGGCRKTQAIIDYLNKKESKNINTYTVVVPRTHTRRDWNEKVNHKRKYCVKTFETALLQAPAEFVVFDEISQLPPGYIDTFLRRWTHVKEVVLLFDLVQTTFHEPNPDSVLNKQVREEAYYAHLANCYENYTFRSCQQIAKFLGYRSYNTEEGEIVIMNTFNPNSLILAADEVTSRSLQGGGHNSLTISSAQGMTSTKPVQTYLNGASARSTVNTWNTAITRATNKFSVVVDGDLEAEALEKRYEANPFLRAILGGSHFINPEVIPVKEEELAELLEDINLRTKLPVPEVNETKNRLLQDMKDKSKREVIVGEDITDQIKETENEASQLFLQHSQKDKATYELTKKKRLRFKSTAQCQRELRKKKNLTKGKLLFKNFLKGMDLDTTPVEFDKERFEVLKEEYYKKKLTLKDIKTMENNKDRSIIDDGINKINIFLKGQKVGKWEKLKSDAKAGQTIACFKDAALCTLGPIADYLYEKIDKVMPEQYWIHTRKNIRQFNKFCKKNFSKFTRCTTNDYEAYDQSQNAECLIFEVMLLEYFNIPDDLIEFYKFLKVSANTQFGNLEIMRLTGEWCTFLFNTYVNIAYSTFKFQELRLPRKLKPASAFGGDDLVIEGELTITKEFLQYGHLFALKSKLEVTDKPMFCGWRITVDGIYKSPSLLAAKLLSLNSKQDFINSITSYAIDATFLYARYEVLEKHMIDEEKVDHSTLVRMLVKAGVNFTLLTTVVFGLDEVMLNENHQSYNMDKSKYKSFLLKYDGGVIRRTSNFTTEEKSRVLDVLINSSRGNKQLMSKNQVKIFESECYKDVILGVRERYKKQVILD</sequence>
<protein>
    <submittedName>
        <fullName evidence="4">RNA replication protein</fullName>
    </submittedName>
</protein>
<dbReference type="InterPro" id="IPR027417">
    <property type="entry name" value="P-loop_NTPase"/>
</dbReference>
<dbReference type="Pfam" id="PF00978">
    <property type="entry name" value="RdRP_2"/>
    <property type="match status" value="1"/>
</dbReference>
<dbReference type="InterPro" id="IPR007094">
    <property type="entry name" value="RNA-dir_pol_PSvirus"/>
</dbReference>
<accession>A0A1D1Y587</accession>
<dbReference type="PROSITE" id="PS51743">
    <property type="entry name" value="ALPHAVIRUS_MT"/>
    <property type="match status" value="1"/>
</dbReference>
<organism evidence="4">
    <name type="scientific">Anthurium amnicola</name>
    <dbReference type="NCBI Taxonomy" id="1678845"/>
    <lineage>
        <taxon>Eukaryota</taxon>
        <taxon>Viridiplantae</taxon>
        <taxon>Streptophyta</taxon>
        <taxon>Embryophyta</taxon>
        <taxon>Tracheophyta</taxon>
        <taxon>Spermatophyta</taxon>
        <taxon>Magnoliopsida</taxon>
        <taxon>Liliopsida</taxon>
        <taxon>Araceae</taxon>
        <taxon>Pothoideae</taxon>
        <taxon>Potheae</taxon>
        <taxon>Anthurium</taxon>
    </lineage>
</organism>
<gene>
    <name evidence="4" type="primary">RDRP_0</name>
    <name evidence="4" type="ORF">g.76689</name>
</gene>
<dbReference type="InterPro" id="IPR027351">
    <property type="entry name" value="(+)RNA_virus_helicase_core_dom"/>
</dbReference>
<dbReference type="EMBL" id="GDJX01018121">
    <property type="protein sequence ID" value="JAT49815.1"/>
    <property type="molecule type" value="Transcribed_RNA"/>
</dbReference>
<dbReference type="PROSITE" id="PS51657">
    <property type="entry name" value="PSRV_HELICASE"/>
    <property type="match status" value="1"/>
</dbReference>
<dbReference type="GO" id="GO:0008174">
    <property type="term" value="F:mRNA methyltransferase activity"/>
    <property type="evidence" value="ECO:0007669"/>
    <property type="project" value="InterPro"/>
</dbReference>
<dbReference type="SUPFAM" id="SSF56672">
    <property type="entry name" value="DNA/RNA polymerases"/>
    <property type="match status" value="1"/>
</dbReference>
<feature type="domain" description="Alphavirus-like MT" evidence="3">
    <location>
        <begin position="61"/>
        <end position="230"/>
    </location>
</feature>
<dbReference type="InterPro" id="IPR043502">
    <property type="entry name" value="DNA/RNA_pol_sf"/>
</dbReference>
<evidence type="ECO:0000259" key="2">
    <source>
        <dbReference type="PROSITE" id="PS51657"/>
    </source>
</evidence>